<comment type="similarity">
    <text evidence="4">Belongs to the cyclic nucleotide phosphodiesterase class-III family.</text>
</comment>
<dbReference type="PANTHER" id="PTHR42988">
    <property type="entry name" value="PHOSPHOHYDROLASE"/>
    <property type="match status" value="1"/>
</dbReference>
<name>A0A0U5BKI0_9PROT</name>
<protein>
    <submittedName>
        <fullName evidence="7">Metallophosphoesterase</fullName>
    </submittedName>
</protein>
<keyword evidence="5" id="KW-1133">Transmembrane helix</keyword>
<dbReference type="EMBL" id="LN609302">
    <property type="protein sequence ID" value="CEF56494.1"/>
    <property type="molecule type" value="Genomic_DNA"/>
</dbReference>
<dbReference type="AlphaFoldDB" id="A0A0U5BKI0"/>
<dbReference type="InterPro" id="IPR050884">
    <property type="entry name" value="CNP_phosphodiesterase-III"/>
</dbReference>
<dbReference type="GO" id="GO:0016787">
    <property type="term" value="F:hydrolase activity"/>
    <property type="evidence" value="ECO:0007669"/>
    <property type="project" value="UniProtKB-KW"/>
</dbReference>
<keyword evidence="3" id="KW-0408">Iron</keyword>
<dbReference type="SUPFAM" id="SSF56300">
    <property type="entry name" value="Metallo-dependent phosphatases"/>
    <property type="match status" value="1"/>
</dbReference>
<evidence type="ECO:0000256" key="4">
    <source>
        <dbReference type="ARBA" id="ARBA00025742"/>
    </source>
</evidence>
<dbReference type="InterPro" id="IPR029052">
    <property type="entry name" value="Metallo-depent_PP-like"/>
</dbReference>
<evidence type="ECO:0000313" key="7">
    <source>
        <dbReference type="EMBL" id="CEF56494.1"/>
    </source>
</evidence>
<dbReference type="GO" id="GO:0046872">
    <property type="term" value="F:metal ion binding"/>
    <property type="evidence" value="ECO:0007669"/>
    <property type="project" value="UniProtKB-KW"/>
</dbReference>
<proteinExistence type="inferred from homology"/>
<keyword evidence="5" id="KW-0472">Membrane</keyword>
<dbReference type="InterPro" id="IPR004843">
    <property type="entry name" value="Calcineurin-like_PHP"/>
</dbReference>
<gene>
    <name evidence="7" type="ORF">AGA_2020</name>
</gene>
<sequence>MHMLQVGAFAPARLSGIKSRSALVTYCTLAALLTGELIFLASVHIAHFSDPHLPLTSLPSWREWRVKRVLSLFSWFSRRRHLHTPPPLEQVMRDIHQFHPDMVAITGDMTNLGLLSEFRAAQRWLQDQHLPPTLLVPGNHEALVRERSAEKRALWAPWLHMSENQKAPSVLIRDHVALIGLNTAVPSFPFLATGRAGREQLDLLAKTLKNLGETGLCRIVLLHHPPVTRLVDKRKGLTDLNTLQDVLRQEGAELVLHGHSHRATFCTIPGTQIPVVGTTSASHIANSPEKAAGWNRITITALPGTWGIDVQRRALGTDGLMHNCETGGVYTLNRHLPKTTV</sequence>
<evidence type="ECO:0000256" key="1">
    <source>
        <dbReference type="ARBA" id="ARBA00022723"/>
    </source>
</evidence>
<evidence type="ECO:0000256" key="2">
    <source>
        <dbReference type="ARBA" id="ARBA00022801"/>
    </source>
</evidence>
<dbReference type="PANTHER" id="PTHR42988:SF2">
    <property type="entry name" value="CYCLIC NUCLEOTIDE PHOSPHODIESTERASE CBUA0032-RELATED"/>
    <property type="match status" value="1"/>
</dbReference>
<feature type="domain" description="Calcineurin-like phosphoesterase" evidence="6">
    <location>
        <begin position="44"/>
        <end position="262"/>
    </location>
</feature>
<evidence type="ECO:0000313" key="8">
    <source>
        <dbReference type="Proteomes" id="UP000068250"/>
    </source>
</evidence>
<keyword evidence="5" id="KW-0812">Transmembrane</keyword>
<evidence type="ECO:0000259" key="6">
    <source>
        <dbReference type="Pfam" id="PF00149"/>
    </source>
</evidence>
<accession>A0A0U5BKI0</accession>
<keyword evidence="1" id="KW-0479">Metal-binding</keyword>
<evidence type="ECO:0000256" key="3">
    <source>
        <dbReference type="ARBA" id="ARBA00023004"/>
    </source>
</evidence>
<dbReference type="STRING" id="431306.AGA_2020"/>
<dbReference type="Gene3D" id="3.60.21.10">
    <property type="match status" value="1"/>
</dbReference>
<evidence type="ECO:0000256" key="5">
    <source>
        <dbReference type="SAM" id="Phobius"/>
    </source>
</evidence>
<keyword evidence="2" id="KW-0378">Hydrolase</keyword>
<organism evidence="7 8">
    <name type="scientific">Acetobacter ghanensis</name>
    <dbReference type="NCBI Taxonomy" id="431306"/>
    <lineage>
        <taxon>Bacteria</taxon>
        <taxon>Pseudomonadati</taxon>
        <taxon>Pseudomonadota</taxon>
        <taxon>Alphaproteobacteria</taxon>
        <taxon>Acetobacterales</taxon>
        <taxon>Acetobacteraceae</taxon>
        <taxon>Acetobacter</taxon>
    </lineage>
</organism>
<dbReference type="PATRIC" id="fig|431306.5.peg.2084"/>
<reference evidence="8" key="1">
    <citation type="submission" date="2014-09" db="EMBL/GenBank/DDBJ databases">
        <authorList>
            <person name="Illeghems K.G."/>
        </authorList>
    </citation>
    <scope>NUCLEOTIDE SEQUENCE [LARGE SCALE GENOMIC DNA]</scope>
    <source>
        <strain evidence="8">LMG 23848T</strain>
    </source>
</reference>
<feature type="transmembrane region" description="Helical" evidence="5">
    <location>
        <begin position="23"/>
        <end position="46"/>
    </location>
</feature>
<dbReference type="Pfam" id="PF00149">
    <property type="entry name" value="Metallophos"/>
    <property type="match status" value="1"/>
</dbReference>
<dbReference type="Proteomes" id="UP000068250">
    <property type="component" value="Chromosome I"/>
</dbReference>